<gene>
    <name evidence="2" type="ORF">HanXRQr2_Chr01g0020111</name>
</gene>
<keyword evidence="1" id="KW-0812">Transmembrane</keyword>
<evidence type="ECO:0000256" key="1">
    <source>
        <dbReference type="SAM" id="Phobius"/>
    </source>
</evidence>
<reference evidence="2" key="2">
    <citation type="submission" date="2020-06" db="EMBL/GenBank/DDBJ databases">
        <title>Helianthus annuus Genome sequencing and assembly Release 2.</title>
        <authorList>
            <person name="Gouzy J."/>
            <person name="Langlade N."/>
            <person name="Munos S."/>
        </authorList>
    </citation>
    <scope>NUCLEOTIDE SEQUENCE</scope>
    <source>
        <tissue evidence="2">Leaves</tissue>
    </source>
</reference>
<protein>
    <submittedName>
        <fullName evidence="2">Uncharacterized protein</fullName>
    </submittedName>
</protein>
<accession>A0A9K3JWD6</accession>
<dbReference type="EMBL" id="MNCJ02000316">
    <property type="protein sequence ID" value="KAF5821890.1"/>
    <property type="molecule type" value="Genomic_DNA"/>
</dbReference>
<proteinExistence type="predicted"/>
<keyword evidence="1" id="KW-1133">Transmembrane helix</keyword>
<evidence type="ECO:0000313" key="2">
    <source>
        <dbReference type="EMBL" id="KAF5821890.1"/>
    </source>
</evidence>
<reference evidence="2" key="1">
    <citation type="journal article" date="2017" name="Nature">
        <title>The sunflower genome provides insights into oil metabolism, flowering and Asterid evolution.</title>
        <authorList>
            <person name="Badouin H."/>
            <person name="Gouzy J."/>
            <person name="Grassa C.J."/>
            <person name="Murat F."/>
            <person name="Staton S.E."/>
            <person name="Cottret L."/>
            <person name="Lelandais-Briere C."/>
            <person name="Owens G.L."/>
            <person name="Carrere S."/>
            <person name="Mayjonade B."/>
            <person name="Legrand L."/>
            <person name="Gill N."/>
            <person name="Kane N.C."/>
            <person name="Bowers J.E."/>
            <person name="Hubner S."/>
            <person name="Bellec A."/>
            <person name="Berard A."/>
            <person name="Berges H."/>
            <person name="Blanchet N."/>
            <person name="Boniface M.C."/>
            <person name="Brunel D."/>
            <person name="Catrice O."/>
            <person name="Chaidir N."/>
            <person name="Claudel C."/>
            <person name="Donnadieu C."/>
            <person name="Faraut T."/>
            <person name="Fievet G."/>
            <person name="Helmstetter N."/>
            <person name="King M."/>
            <person name="Knapp S.J."/>
            <person name="Lai Z."/>
            <person name="Le Paslier M.C."/>
            <person name="Lippi Y."/>
            <person name="Lorenzon L."/>
            <person name="Mandel J.R."/>
            <person name="Marage G."/>
            <person name="Marchand G."/>
            <person name="Marquand E."/>
            <person name="Bret-Mestries E."/>
            <person name="Morien E."/>
            <person name="Nambeesan S."/>
            <person name="Nguyen T."/>
            <person name="Pegot-Espagnet P."/>
            <person name="Pouilly N."/>
            <person name="Raftis F."/>
            <person name="Sallet E."/>
            <person name="Schiex T."/>
            <person name="Thomas J."/>
            <person name="Vandecasteele C."/>
            <person name="Vares D."/>
            <person name="Vear F."/>
            <person name="Vautrin S."/>
            <person name="Crespi M."/>
            <person name="Mangin B."/>
            <person name="Burke J.M."/>
            <person name="Salse J."/>
            <person name="Munos S."/>
            <person name="Vincourt P."/>
            <person name="Rieseberg L.H."/>
            <person name="Langlade N.B."/>
        </authorList>
    </citation>
    <scope>NUCLEOTIDE SEQUENCE</scope>
    <source>
        <tissue evidence="2">Leaves</tissue>
    </source>
</reference>
<name>A0A9K3JWD6_HELAN</name>
<feature type="transmembrane region" description="Helical" evidence="1">
    <location>
        <begin position="7"/>
        <end position="31"/>
    </location>
</feature>
<keyword evidence="3" id="KW-1185">Reference proteome</keyword>
<feature type="transmembrane region" description="Helical" evidence="1">
    <location>
        <begin position="46"/>
        <end position="66"/>
    </location>
</feature>
<dbReference type="Proteomes" id="UP000215914">
    <property type="component" value="Unassembled WGS sequence"/>
</dbReference>
<comment type="caution">
    <text evidence="2">The sequence shown here is derived from an EMBL/GenBank/DDBJ whole genome shotgun (WGS) entry which is preliminary data.</text>
</comment>
<dbReference type="AlphaFoldDB" id="A0A9K3JWD6"/>
<organism evidence="2 3">
    <name type="scientific">Helianthus annuus</name>
    <name type="common">Common sunflower</name>
    <dbReference type="NCBI Taxonomy" id="4232"/>
    <lineage>
        <taxon>Eukaryota</taxon>
        <taxon>Viridiplantae</taxon>
        <taxon>Streptophyta</taxon>
        <taxon>Embryophyta</taxon>
        <taxon>Tracheophyta</taxon>
        <taxon>Spermatophyta</taxon>
        <taxon>Magnoliopsida</taxon>
        <taxon>eudicotyledons</taxon>
        <taxon>Gunneridae</taxon>
        <taxon>Pentapetalae</taxon>
        <taxon>asterids</taxon>
        <taxon>campanulids</taxon>
        <taxon>Asterales</taxon>
        <taxon>Asteraceae</taxon>
        <taxon>Asteroideae</taxon>
        <taxon>Heliantheae alliance</taxon>
        <taxon>Heliantheae</taxon>
        <taxon>Helianthus</taxon>
    </lineage>
</organism>
<keyword evidence="1" id="KW-0472">Membrane</keyword>
<dbReference type="Gramene" id="mRNA:HanXRQr2_Chr01g0020111">
    <property type="protein sequence ID" value="CDS:HanXRQr2_Chr01g0020111.1"/>
    <property type="gene ID" value="HanXRQr2_Chr01g0020111"/>
</dbReference>
<evidence type="ECO:0000313" key="3">
    <source>
        <dbReference type="Proteomes" id="UP000215914"/>
    </source>
</evidence>
<sequence>MSWGVHLFFFFFNCILRFMMAQAIDVMYWFIPHKETGHMVLKNTCSFKIITCLFMLVCNQIGYFTVFKDGRSHKVILQAV</sequence>